<dbReference type="AlphaFoldDB" id="A0AAE4BM64"/>
<proteinExistence type="predicted"/>
<evidence type="ECO:0000313" key="2">
    <source>
        <dbReference type="Proteomes" id="UP001185331"/>
    </source>
</evidence>
<sequence length="82" mass="9147">MTTPKTRFNPGDPVVILDSQHRYCGQTTVDAVRARTVTTANGQVWALDGGWWSGGRNWNFPFIVLPAEGRGQHVIGEKWTHV</sequence>
<dbReference type="Proteomes" id="UP001185331">
    <property type="component" value="Unassembled WGS sequence"/>
</dbReference>
<accession>A0AAE4BM64</accession>
<name>A0AAE4BM64_9DEIO</name>
<organism evidence="1 2">
    <name type="scientific">Deinococcus soli</name>
    <name type="common">ex Cha et al. 2016</name>
    <dbReference type="NCBI Taxonomy" id="1309411"/>
    <lineage>
        <taxon>Bacteria</taxon>
        <taxon>Thermotogati</taxon>
        <taxon>Deinococcota</taxon>
        <taxon>Deinococci</taxon>
        <taxon>Deinococcales</taxon>
        <taxon>Deinococcaceae</taxon>
        <taxon>Deinococcus</taxon>
    </lineage>
</organism>
<dbReference type="EMBL" id="JAVDQK010000005">
    <property type="protein sequence ID" value="MDR6218750.1"/>
    <property type="molecule type" value="Genomic_DNA"/>
</dbReference>
<dbReference type="RefSeq" id="WP_309853308.1">
    <property type="nucleotide sequence ID" value="NZ_JAVDQJ010000004.1"/>
</dbReference>
<evidence type="ECO:0000313" key="1">
    <source>
        <dbReference type="EMBL" id="MDR6218750.1"/>
    </source>
</evidence>
<comment type="caution">
    <text evidence="1">The sequence shown here is derived from an EMBL/GenBank/DDBJ whole genome shotgun (WGS) entry which is preliminary data.</text>
</comment>
<gene>
    <name evidence="1" type="ORF">J2Y00_002347</name>
</gene>
<protein>
    <submittedName>
        <fullName evidence="1">Uncharacterized protein</fullName>
    </submittedName>
</protein>
<reference evidence="1" key="1">
    <citation type="submission" date="2023-07" db="EMBL/GenBank/DDBJ databases">
        <title>Sorghum-associated microbial communities from plants grown in Nebraska, USA.</title>
        <authorList>
            <person name="Schachtman D."/>
        </authorList>
    </citation>
    <scope>NUCLEOTIDE SEQUENCE</scope>
    <source>
        <strain evidence="1">BE330</strain>
    </source>
</reference>